<organism evidence="2 3">
    <name type="scientific">Auricularia subglabra (strain TFB-10046 / SS5)</name>
    <name type="common">White-rot fungus</name>
    <name type="synonym">Auricularia delicata (strain TFB10046)</name>
    <dbReference type="NCBI Taxonomy" id="717982"/>
    <lineage>
        <taxon>Eukaryota</taxon>
        <taxon>Fungi</taxon>
        <taxon>Dikarya</taxon>
        <taxon>Basidiomycota</taxon>
        <taxon>Agaricomycotina</taxon>
        <taxon>Agaricomycetes</taxon>
        <taxon>Auriculariales</taxon>
        <taxon>Auriculariaceae</taxon>
        <taxon>Auricularia</taxon>
    </lineage>
</organism>
<keyword evidence="3" id="KW-1185">Reference proteome</keyword>
<evidence type="ECO:0000259" key="1">
    <source>
        <dbReference type="Pfam" id="PF14214"/>
    </source>
</evidence>
<dbReference type="AlphaFoldDB" id="J0CUW7"/>
<proteinExistence type="predicted"/>
<gene>
    <name evidence="2" type="ORF">AURDEDRAFT_76427</name>
</gene>
<accession>J0CUW7</accession>
<dbReference type="Proteomes" id="UP000006514">
    <property type="component" value="Unassembled WGS sequence"/>
</dbReference>
<evidence type="ECO:0000313" key="2">
    <source>
        <dbReference type="EMBL" id="EJD34162.1"/>
    </source>
</evidence>
<dbReference type="EMBL" id="JH687990">
    <property type="protein sequence ID" value="EJD34162.1"/>
    <property type="molecule type" value="Genomic_DNA"/>
</dbReference>
<dbReference type="OrthoDB" id="432234at2759"/>
<dbReference type="InParanoid" id="J0CUW7"/>
<dbReference type="Pfam" id="PF14214">
    <property type="entry name" value="Helitron_like_N"/>
    <property type="match status" value="1"/>
</dbReference>
<sequence>MRTPDVTLHRGSSAVPEYGNHKLFPGLYPTLFPFGIGGLEDWNSQGDKNRVPFRAHANYLIDLCDRRFSAHPEFMFVVVNILQRRAVHLETRFRLRSSHIEAIEPHLLSVTPQQIQRVARHLADNGSYSGVADSDRSVLDLLRLVELVAAKVPGSHASKQALRRKIFAMCRHYGVPQVYITLNPGPVHSPLFHLMAGDESIDLLKRYPRVARSVERSLRVASDPATASHFFELSVRLVFQHLLGWDFEKGCSTAEGGILGHLEAF</sequence>
<evidence type="ECO:0000313" key="3">
    <source>
        <dbReference type="Proteomes" id="UP000006514"/>
    </source>
</evidence>
<reference evidence="3" key="1">
    <citation type="journal article" date="2012" name="Science">
        <title>The Paleozoic origin of enzymatic lignin decomposition reconstructed from 31 fungal genomes.</title>
        <authorList>
            <person name="Floudas D."/>
            <person name="Binder M."/>
            <person name="Riley R."/>
            <person name="Barry K."/>
            <person name="Blanchette R.A."/>
            <person name="Henrissat B."/>
            <person name="Martinez A.T."/>
            <person name="Otillar R."/>
            <person name="Spatafora J.W."/>
            <person name="Yadav J.S."/>
            <person name="Aerts A."/>
            <person name="Benoit I."/>
            <person name="Boyd A."/>
            <person name="Carlson A."/>
            <person name="Copeland A."/>
            <person name="Coutinho P.M."/>
            <person name="de Vries R.P."/>
            <person name="Ferreira P."/>
            <person name="Findley K."/>
            <person name="Foster B."/>
            <person name="Gaskell J."/>
            <person name="Glotzer D."/>
            <person name="Gorecki P."/>
            <person name="Heitman J."/>
            <person name="Hesse C."/>
            <person name="Hori C."/>
            <person name="Igarashi K."/>
            <person name="Jurgens J.A."/>
            <person name="Kallen N."/>
            <person name="Kersten P."/>
            <person name="Kohler A."/>
            <person name="Kuees U."/>
            <person name="Kumar T.K.A."/>
            <person name="Kuo A."/>
            <person name="LaButti K."/>
            <person name="Larrondo L.F."/>
            <person name="Lindquist E."/>
            <person name="Ling A."/>
            <person name="Lombard V."/>
            <person name="Lucas S."/>
            <person name="Lundell T."/>
            <person name="Martin R."/>
            <person name="McLaughlin D.J."/>
            <person name="Morgenstern I."/>
            <person name="Morin E."/>
            <person name="Murat C."/>
            <person name="Nagy L.G."/>
            <person name="Nolan M."/>
            <person name="Ohm R.A."/>
            <person name="Patyshakuliyeva A."/>
            <person name="Rokas A."/>
            <person name="Ruiz-Duenas F.J."/>
            <person name="Sabat G."/>
            <person name="Salamov A."/>
            <person name="Samejima M."/>
            <person name="Schmutz J."/>
            <person name="Slot J.C."/>
            <person name="St John F."/>
            <person name="Stenlid J."/>
            <person name="Sun H."/>
            <person name="Sun S."/>
            <person name="Syed K."/>
            <person name="Tsang A."/>
            <person name="Wiebenga A."/>
            <person name="Young D."/>
            <person name="Pisabarro A."/>
            <person name="Eastwood D.C."/>
            <person name="Martin F."/>
            <person name="Cullen D."/>
            <person name="Grigoriev I.V."/>
            <person name="Hibbett D.S."/>
        </authorList>
    </citation>
    <scope>NUCLEOTIDE SEQUENCE [LARGE SCALE GENOMIC DNA]</scope>
    <source>
        <strain evidence="3">TFB10046</strain>
    </source>
</reference>
<feature type="non-terminal residue" evidence="2">
    <location>
        <position position="265"/>
    </location>
</feature>
<protein>
    <recommendedName>
        <fullName evidence="1">Helitron helicase-like domain-containing protein</fullName>
    </recommendedName>
</protein>
<dbReference type="InterPro" id="IPR025476">
    <property type="entry name" value="Helitron_helicase-like"/>
</dbReference>
<dbReference type="KEGG" id="adl:AURDEDRAFT_76427"/>
<name>J0CUW7_AURST</name>
<feature type="domain" description="Helitron helicase-like" evidence="1">
    <location>
        <begin position="57"/>
        <end position="263"/>
    </location>
</feature>